<feature type="compositionally biased region" description="Low complexity" evidence="1">
    <location>
        <begin position="191"/>
        <end position="214"/>
    </location>
</feature>
<protein>
    <recommendedName>
        <fullName evidence="3">Apple domain-containing protein</fullName>
    </recommendedName>
</protein>
<comment type="caution">
    <text evidence="4">The sequence shown here is derived from an EMBL/GenBank/DDBJ whole genome shotgun (WGS) entry which is preliminary data.</text>
</comment>
<sequence>MVLSAIAMMRARSLLLAALAAGANSQVTAPNTTIATMPGPFMNTTTVITDVPSTPNTTTYVVTPPITTGPIVTGTGDSTTSTEPGPFINTTTVVTEVTYTPNTTTIIVAPSMSTGVIYTTGTGDSYTTTEPGPFGNTSSTFSNPTAPITTGPYSTGTGEIFTSTDPGPYSNSTTTAPLTTGPIVTGTGEASTSTQPGPFSSSTTTSATPVPSGPCAGTEGSRYTDANGATYDVRSGYDSSVNSYNGTNVGSIAECYKSCDQQTPQCTGFTYVTSGTISGVCYLKSGYGTFVQSQNTALMCSAFLAPPLSNMTNTTTTHAASAPGSTVPYPDTTSAPFQNATTTYSAPIYAIGTAVSTSGVFICPDYIDQCGKFYGPGCYTSYPGVPAPSFTTPFCSLNTAPVTSAGTITPIASSSGSPLDSNTTVPMTTTEASAGTITSIASTSESIVIYPNTTSTMPVEISSSITLTGSVSSYSTGSIPSYSTSDIVPYPNTTSFTTPVISTATVTVTYSEVRNGSTSYSMSWSVSTITVIDRTTDYTTITRNGTTVITPCTTSKLVVITTTPVPVSSSSSSSANVTYPANLTSTTRTGSLNTTTTSAPVTVITSSAPVTVMTVTVPTTVLHAMDNVSDDCALDDNPEWIQLVAHLVVLCAGFHYLGQLRHDADYDPAYNTDRHFGRHDHSDRAQVKLDLERVFVRLGFVGAIQPVKREPVDCKPVVCKPILVAGLQQRIAIVAVLDLQLQDFQVLGPGCQLYVELPCKGPPTASPSTTASAAANIKEVGTQSLMGMVVVAWLMVLL</sequence>
<feature type="chain" id="PRO_5012303021" description="Apple domain-containing protein" evidence="2">
    <location>
        <begin position="26"/>
        <end position="798"/>
    </location>
</feature>
<evidence type="ECO:0000256" key="1">
    <source>
        <dbReference type="SAM" id="MobiDB-lite"/>
    </source>
</evidence>
<dbReference type="InParanoid" id="A0A1V8SDT4"/>
<accession>A0A1V8SDT4</accession>
<evidence type="ECO:0000313" key="5">
    <source>
        <dbReference type="Proteomes" id="UP000192596"/>
    </source>
</evidence>
<feature type="signal peptide" evidence="2">
    <location>
        <begin position="1"/>
        <end position="25"/>
    </location>
</feature>
<feature type="compositionally biased region" description="Polar residues" evidence="1">
    <location>
        <begin position="166"/>
        <end position="178"/>
    </location>
</feature>
<name>A0A1V8SDT4_9PEZI</name>
<proteinExistence type="predicted"/>
<evidence type="ECO:0000313" key="4">
    <source>
        <dbReference type="EMBL" id="OQN97305.1"/>
    </source>
</evidence>
<evidence type="ECO:0000256" key="2">
    <source>
        <dbReference type="SAM" id="SignalP"/>
    </source>
</evidence>
<reference evidence="5" key="1">
    <citation type="submission" date="2017-03" db="EMBL/GenBank/DDBJ databases">
        <title>Genomes of endolithic fungi from Antarctica.</title>
        <authorList>
            <person name="Coleine C."/>
            <person name="Masonjones S."/>
            <person name="Stajich J.E."/>
        </authorList>
    </citation>
    <scope>NUCLEOTIDE SEQUENCE [LARGE SCALE GENOMIC DNA]</scope>
    <source>
        <strain evidence="5">CCFEE 5527</strain>
    </source>
</reference>
<dbReference type="OrthoDB" id="3924764at2759"/>
<feature type="region of interest" description="Disordered" evidence="1">
    <location>
        <begin position="166"/>
        <end position="221"/>
    </location>
</feature>
<dbReference type="AlphaFoldDB" id="A0A1V8SDT4"/>
<dbReference type="Gene3D" id="3.50.4.10">
    <property type="entry name" value="Hepatocyte Growth Factor"/>
    <property type="match status" value="1"/>
</dbReference>
<organism evidence="4 5">
    <name type="scientific">Cryoendolithus antarcticus</name>
    <dbReference type="NCBI Taxonomy" id="1507870"/>
    <lineage>
        <taxon>Eukaryota</taxon>
        <taxon>Fungi</taxon>
        <taxon>Dikarya</taxon>
        <taxon>Ascomycota</taxon>
        <taxon>Pezizomycotina</taxon>
        <taxon>Dothideomycetes</taxon>
        <taxon>Dothideomycetidae</taxon>
        <taxon>Cladosporiales</taxon>
        <taxon>Cladosporiaceae</taxon>
        <taxon>Cryoendolithus</taxon>
    </lineage>
</organism>
<dbReference type="InterPro" id="IPR003609">
    <property type="entry name" value="Pan_app"/>
</dbReference>
<dbReference type="Pfam" id="PF14295">
    <property type="entry name" value="PAN_4"/>
    <property type="match status" value="1"/>
</dbReference>
<keyword evidence="2" id="KW-0732">Signal</keyword>
<gene>
    <name evidence="4" type="ORF">B0A48_16369</name>
</gene>
<feature type="domain" description="Apple" evidence="3">
    <location>
        <begin position="245"/>
        <end position="284"/>
    </location>
</feature>
<dbReference type="EMBL" id="NAJO01000055">
    <property type="protein sequence ID" value="OQN97305.1"/>
    <property type="molecule type" value="Genomic_DNA"/>
</dbReference>
<evidence type="ECO:0000259" key="3">
    <source>
        <dbReference type="Pfam" id="PF14295"/>
    </source>
</evidence>
<keyword evidence="5" id="KW-1185">Reference proteome</keyword>
<dbReference type="Proteomes" id="UP000192596">
    <property type="component" value="Unassembled WGS sequence"/>
</dbReference>